<dbReference type="GO" id="GO:0000122">
    <property type="term" value="P:negative regulation of transcription by RNA polymerase II"/>
    <property type="evidence" value="ECO:0007669"/>
    <property type="project" value="TreeGrafter"/>
</dbReference>
<dbReference type="SUPFAM" id="SSF47095">
    <property type="entry name" value="HMG-box"/>
    <property type="match status" value="1"/>
</dbReference>
<dbReference type="SUPFAM" id="SSF47459">
    <property type="entry name" value="HLH, helix-loop-helix DNA-binding domain"/>
    <property type="match status" value="1"/>
</dbReference>
<dbReference type="GO" id="GO:0046983">
    <property type="term" value="F:protein dimerization activity"/>
    <property type="evidence" value="ECO:0007669"/>
    <property type="project" value="InterPro"/>
</dbReference>
<evidence type="ECO:0000256" key="10">
    <source>
        <dbReference type="ARBA" id="ARBA00032498"/>
    </source>
</evidence>
<dbReference type="InterPro" id="IPR050140">
    <property type="entry name" value="SRY-related_HMG-box_TF-like"/>
</dbReference>
<dbReference type="PROSITE" id="PS50888">
    <property type="entry name" value="BHLH"/>
    <property type="match status" value="1"/>
</dbReference>
<dbReference type="AlphaFoldDB" id="A0AAV7JZ12"/>
<keyword evidence="12" id="KW-0539">Nucleus</keyword>
<dbReference type="SMART" id="SM00353">
    <property type="entry name" value="HLH"/>
    <property type="match status" value="1"/>
</dbReference>
<evidence type="ECO:0000256" key="4">
    <source>
        <dbReference type="ARBA" id="ARBA00022782"/>
    </source>
</evidence>
<evidence type="ECO:0000256" key="11">
    <source>
        <dbReference type="ARBA" id="ARBA00045821"/>
    </source>
</evidence>
<protein>
    <recommendedName>
        <fullName evidence="3">Sex-determining region Y protein</fullName>
    </recommendedName>
    <alternativeName>
        <fullName evidence="10">Testis-determining factor</fullName>
    </alternativeName>
</protein>
<keyword evidence="5" id="KW-0112">Calmodulin-binding</keyword>
<evidence type="ECO:0000256" key="6">
    <source>
        <dbReference type="ARBA" id="ARBA00022928"/>
    </source>
</evidence>
<dbReference type="EMBL" id="JAKMXF010000222">
    <property type="protein sequence ID" value="KAI6654243.1"/>
    <property type="molecule type" value="Genomic_DNA"/>
</dbReference>
<dbReference type="Gene3D" id="1.10.30.10">
    <property type="entry name" value="High mobility group box domain"/>
    <property type="match status" value="1"/>
</dbReference>
<evidence type="ECO:0000256" key="1">
    <source>
        <dbReference type="ARBA" id="ARBA00004324"/>
    </source>
</evidence>
<accession>A0AAV7JZ12</accession>
<dbReference type="GO" id="GO:0016607">
    <property type="term" value="C:nuclear speck"/>
    <property type="evidence" value="ECO:0007669"/>
    <property type="project" value="UniProtKB-SubCell"/>
</dbReference>
<dbReference type="GO" id="GO:0030154">
    <property type="term" value="P:cell differentiation"/>
    <property type="evidence" value="ECO:0007669"/>
    <property type="project" value="UniProtKB-KW"/>
</dbReference>
<dbReference type="InterPro" id="IPR036638">
    <property type="entry name" value="HLH_DNA-bd_sf"/>
</dbReference>
<dbReference type="GO" id="GO:0001228">
    <property type="term" value="F:DNA-binding transcription activator activity, RNA polymerase II-specific"/>
    <property type="evidence" value="ECO:0007669"/>
    <property type="project" value="TreeGrafter"/>
</dbReference>
<keyword evidence="9" id="KW-0804">Transcription</keyword>
<evidence type="ECO:0000256" key="3">
    <source>
        <dbReference type="ARBA" id="ARBA00019052"/>
    </source>
</evidence>
<evidence type="ECO:0000256" key="14">
    <source>
        <dbReference type="SAM" id="Phobius"/>
    </source>
</evidence>
<evidence type="ECO:0000313" key="17">
    <source>
        <dbReference type="EMBL" id="KAI6654243.1"/>
    </source>
</evidence>
<evidence type="ECO:0000256" key="5">
    <source>
        <dbReference type="ARBA" id="ARBA00022860"/>
    </source>
</evidence>
<feature type="transmembrane region" description="Helical" evidence="14">
    <location>
        <begin position="268"/>
        <end position="290"/>
    </location>
</feature>
<comment type="function">
    <text evidence="11">Transcriptional regulator that controls a genetic switch in male development. It is necessary and sufficient for initiating male sex determination by directing the development of supporting cell precursors (pre-Sertoli cells) as Sertoli rather than granulosa cells. Involved in different aspects of gene regulation including promoter activation or repression. Binds to the DNA consensus sequence 5'-[AT]AACAA[AT]-3'. SRY HMG box recognizes DNA by partial intercalation in the minor groove and promotes DNA bending. Also involved in pre-mRNA splicing. In male adult brain involved in the maintenance of motor functions of dopaminergic neurons.</text>
</comment>
<dbReference type="InterPro" id="IPR011598">
    <property type="entry name" value="bHLH_dom"/>
</dbReference>
<dbReference type="GO" id="GO:0005516">
    <property type="term" value="F:calmodulin binding"/>
    <property type="evidence" value="ECO:0007669"/>
    <property type="project" value="UniProtKB-KW"/>
</dbReference>
<evidence type="ECO:0000259" key="15">
    <source>
        <dbReference type="PROSITE" id="PS50118"/>
    </source>
</evidence>
<keyword evidence="14" id="KW-1133">Transmembrane helix</keyword>
<sequence length="291" mass="34061">MDILEFQPKTSEILCSEDEELPELCTHVEKCYTSVTGLSEVDKIETKRVKNCHRERCRVQKLNSSLHHLNMLLPQTQRSPGNGKHFSKAIILETCSDFIYQLENHVFDLFFDINDTKDAEDKSQHSSSYLSSLLSSRRAKHRQEEHKDSQRIKRPKNSFILFSMGQRKQLLKENPCLDNNKVSKILGEKWKNLDAKSKSNFNELAKIEKNNHRMKFPHFNYTIKRKRPRPITKKAVDIAVSDYLERDGSFSKLKRLIHKFPLHSLSEIFYYPLVAMDLLNQGGLIFLILLR</sequence>
<feature type="region of interest" description="Disordered" evidence="13">
    <location>
        <begin position="130"/>
        <end position="151"/>
    </location>
</feature>
<dbReference type="PANTHER" id="PTHR10270">
    <property type="entry name" value="SOX TRANSCRIPTION FACTOR"/>
    <property type="match status" value="1"/>
</dbReference>
<keyword evidence="14" id="KW-0472">Membrane</keyword>
<dbReference type="Pfam" id="PF00010">
    <property type="entry name" value="HLH"/>
    <property type="match status" value="1"/>
</dbReference>
<feature type="domain" description="HMG box" evidence="15">
    <location>
        <begin position="152"/>
        <end position="220"/>
    </location>
</feature>
<evidence type="ECO:0000256" key="7">
    <source>
        <dbReference type="ARBA" id="ARBA00023125"/>
    </source>
</evidence>
<proteinExistence type="inferred from homology"/>
<dbReference type="InterPro" id="IPR036910">
    <property type="entry name" value="HMG_box_dom_sf"/>
</dbReference>
<reference evidence="17 18" key="1">
    <citation type="journal article" date="2023" name="BMC Biol.">
        <title>The compact genome of the sponge Oopsacas minuta (Hexactinellida) is lacking key metazoan core genes.</title>
        <authorList>
            <person name="Santini S."/>
            <person name="Schenkelaars Q."/>
            <person name="Jourda C."/>
            <person name="Duchesne M."/>
            <person name="Belahbib H."/>
            <person name="Rocher C."/>
            <person name="Selva M."/>
            <person name="Riesgo A."/>
            <person name="Vervoort M."/>
            <person name="Leys S.P."/>
            <person name="Kodjabachian L."/>
            <person name="Le Bivic A."/>
            <person name="Borchiellini C."/>
            <person name="Claverie J.M."/>
            <person name="Renard E."/>
        </authorList>
    </citation>
    <scope>NUCLEOTIDE SEQUENCE [LARGE SCALE GENOMIC DNA]</scope>
    <source>
        <strain evidence="17">SPO-2</strain>
    </source>
</reference>
<gene>
    <name evidence="17" type="ORF">LOD99_642</name>
</gene>
<name>A0AAV7JZ12_9METZ</name>
<dbReference type="SMART" id="SM00398">
    <property type="entry name" value="HMG"/>
    <property type="match status" value="1"/>
</dbReference>
<evidence type="ECO:0000256" key="13">
    <source>
        <dbReference type="SAM" id="MobiDB-lite"/>
    </source>
</evidence>
<evidence type="ECO:0000256" key="9">
    <source>
        <dbReference type="ARBA" id="ARBA00023163"/>
    </source>
</evidence>
<evidence type="ECO:0000256" key="8">
    <source>
        <dbReference type="ARBA" id="ARBA00023159"/>
    </source>
</evidence>
<dbReference type="GO" id="GO:0000978">
    <property type="term" value="F:RNA polymerase II cis-regulatory region sequence-specific DNA binding"/>
    <property type="evidence" value="ECO:0007669"/>
    <property type="project" value="TreeGrafter"/>
</dbReference>
<dbReference type="Gene3D" id="4.10.280.10">
    <property type="entry name" value="Helix-loop-helix DNA-binding domain"/>
    <property type="match status" value="1"/>
</dbReference>
<feature type="compositionally biased region" description="Basic and acidic residues" evidence="13">
    <location>
        <begin position="142"/>
        <end position="151"/>
    </location>
</feature>
<keyword evidence="7 12" id="KW-0238">DNA-binding</keyword>
<organism evidence="17 18">
    <name type="scientific">Oopsacas minuta</name>
    <dbReference type="NCBI Taxonomy" id="111878"/>
    <lineage>
        <taxon>Eukaryota</taxon>
        <taxon>Metazoa</taxon>
        <taxon>Porifera</taxon>
        <taxon>Hexactinellida</taxon>
        <taxon>Hexasterophora</taxon>
        <taxon>Lyssacinosida</taxon>
        <taxon>Leucopsacidae</taxon>
        <taxon>Oopsacas</taxon>
    </lineage>
</organism>
<keyword evidence="14" id="KW-0812">Transmembrane</keyword>
<keyword evidence="4" id="KW-0221">Differentiation</keyword>
<dbReference type="Proteomes" id="UP001165289">
    <property type="component" value="Unassembled WGS sequence"/>
</dbReference>
<evidence type="ECO:0000256" key="2">
    <source>
        <dbReference type="ARBA" id="ARBA00005998"/>
    </source>
</evidence>
<dbReference type="PANTHER" id="PTHR10270:SF161">
    <property type="entry name" value="SEX-DETERMINING REGION Y PROTEIN"/>
    <property type="match status" value="1"/>
</dbReference>
<dbReference type="GO" id="GO:0007548">
    <property type="term" value="P:sex differentiation"/>
    <property type="evidence" value="ECO:0007669"/>
    <property type="project" value="UniProtKB-KW"/>
</dbReference>
<evidence type="ECO:0000259" key="16">
    <source>
        <dbReference type="PROSITE" id="PS50888"/>
    </source>
</evidence>
<keyword evidence="6" id="KW-0726">Sexual differentiation</keyword>
<comment type="caution">
    <text evidence="17">The sequence shown here is derived from an EMBL/GenBank/DDBJ whole genome shotgun (WGS) entry which is preliminary data.</text>
</comment>
<feature type="DNA-binding region" description="HMG box" evidence="12">
    <location>
        <begin position="152"/>
        <end position="220"/>
    </location>
</feature>
<keyword evidence="18" id="KW-1185">Reference proteome</keyword>
<evidence type="ECO:0000256" key="12">
    <source>
        <dbReference type="PROSITE-ProRule" id="PRU00267"/>
    </source>
</evidence>
<evidence type="ECO:0000313" key="18">
    <source>
        <dbReference type="Proteomes" id="UP001165289"/>
    </source>
</evidence>
<comment type="subcellular location">
    <subcellularLocation>
        <location evidence="1">Nucleus speckle</location>
    </subcellularLocation>
</comment>
<comment type="similarity">
    <text evidence="2">Belongs to the SRY family.</text>
</comment>
<dbReference type="InterPro" id="IPR009071">
    <property type="entry name" value="HMG_box_dom"/>
</dbReference>
<feature type="domain" description="BHLH" evidence="16">
    <location>
        <begin position="46"/>
        <end position="102"/>
    </location>
</feature>
<dbReference type="Pfam" id="PF00505">
    <property type="entry name" value="HMG_box"/>
    <property type="match status" value="1"/>
</dbReference>
<keyword evidence="8" id="KW-0010">Activator</keyword>
<dbReference type="PROSITE" id="PS50118">
    <property type="entry name" value="HMG_BOX_2"/>
    <property type="match status" value="1"/>
</dbReference>